<sequence length="388" mass="42276">MDRGKNCFRDVVPFWAIIAMNFTTVGLHTLFKAATNHGMSYHVFIVYAYGVAALVLLPSPFFSLRSTVLPPLNFSLSCKILLLGLIGCTSQIMGYAGINYSSPALGSAFSSLIPAFTFVLALLFRMEKLAIRSSSSQAKIIGTVVSISGALVVTLYKGPPIISTLPASISLHRPLSSPHSDWVIGSLFLTVEFMLVPMWYIVQTQIMKEYPAELTVVFFYNLCVSVLAAIVGIFAEPNASAWRIKADIGLVSIICSGIFGSFLDNAVNTWVLKVKGPLYVAMFKPLSIVIAVVMGVLFLGDTLYLGRYFHYSAGSLRNLCIWSNNLAIFVSLFRSIVGAAIISVGFYTVMWGKAKEDVDESGEIGDPESASNPKVPLLQKYLTQEPQS</sequence>
<name>A0A6A4L1Z1_9ERIC</name>
<feature type="transmembrane region" description="Helical" evidence="5">
    <location>
        <begin position="288"/>
        <end position="306"/>
    </location>
</feature>
<dbReference type="InterPro" id="IPR030184">
    <property type="entry name" value="WAT1-related"/>
</dbReference>
<dbReference type="AlphaFoldDB" id="A0A6A4L1Z1"/>
<feature type="transmembrane region" description="Helical" evidence="5">
    <location>
        <begin position="182"/>
        <end position="202"/>
    </location>
</feature>
<feature type="transmembrane region" description="Helical" evidence="5">
    <location>
        <begin position="12"/>
        <end position="31"/>
    </location>
</feature>
<dbReference type="Proteomes" id="UP000428333">
    <property type="component" value="Linkage Group LG11"/>
</dbReference>
<gene>
    <name evidence="6" type="ORF">C3L33_18937</name>
</gene>
<evidence type="ECO:0000256" key="4">
    <source>
        <dbReference type="SAM" id="MobiDB-lite"/>
    </source>
</evidence>
<feature type="transmembrane region" description="Helical" evidence="5">
    <location>
        <begin position="136"/>
        <end position="156"/>
    </location>
</feature>
<dbReference type="GO" id="GO:0022857">
    <property type="term" value="F:transmembrane transporter activity"/>
    <property type="evidence" value="ECO:0007669"/>
    <property type="project" value="InterPro"/>
</dbReference>
<keyword evidence="1 5" id="KW-0812">Transmembrane</keyword>
<feature type="transmembrane region" description="Helical" evidence="5">
    <location>
        <begin position="76"/>
        <end position="98"/>
    </location>
</feature>
<keyword evidence="2 5" id="KW-1133">Transmembrane helix</keyword>
<dbReference type="GO" id="GO:0016020">
    <property type="term" value="C:membrane"/>
    <property type="evidence" value="ECO:0007669"/>
    <property type="project" value="InterPro"/>
</dbReference>
<protein>
    <recommendedName>
        <fullName evidence="8">WAT1-related protein</fullName>
    </recommendedName>
</protein>
<evidence type="ECO:0000256" key="5">
    <source>
        <dbReference type="SAM" id="Phobius"/>
    </source>
</evidence>
<feature type="transmembrane region" description="Helical" evidence="5">
    <location>
        <begin position="247"/>
        <end position="267"/>
    </location>
</feature>
<comment type="caution">
    <text evidence="6">The sequence shown here is derived from an EMBL/GenBank/DDBJ whole genome shotgun (WGS) entry which is preliminary data.</text>
</comment>
<feature type="region of interest" description="Disordered" evidence="4">
    <location>
        <begin position="359"/>
        <end position="388"/>
    </location>
</feature>
<evidence type="ECO:0000256" key="1">
    <source>
        <dbReference type="ARBA" id="ARBA00022692"/>
    </source>
</evidence>
<feature type="non-terminal residue" evidence="6">
    <location>
        <position position="1"/>
    </location>
</feature>
<feature type="transmembrane region" description="Helical" evidence="5">
    <location>
        <begin position="104"/>
        <end position="124"/>
    </location>
</feature>
<reference evidence="6 7" key="1">
    <citation type="journal article" date="2019" name="Genome Biol. Evol.">
        <title>The Rhododendron genome and chromosomal organization provide insight into shared whole-genome duplications across the heath family (Ericaceae).</title>
        <authorList>
            <person name="Soza V.L."/>
            <person name="Lindsley D."/>
            <person name="Waalkes A."/>
            <person name="Ramage E."/>
            <person name="Patwardhan R.P."/>
            <person name="Burton J.N."/>
            <person name="Adey A."/>
            <person name="Kumar A."/>
            <person name="Qiu R."/>
            <person name="Shendure J."/>
            <person name="Hall B."/>
        </authorList>
    </citation>
    <scope>NUCLEOTIDE SEQUENCE [LARGE SCALE GENOMIC DNA]</scope>
    <source>
        <strain evidence="6">RSF 1966-606</strain>
    </source>
</reference>
<evidence type="ECO:0008006" key="8">
    <source>
        <dbReference type="Google" id="ProtNLM"/>
    </source>
</evidence>
<feature type="transmembrane region" description="Helical" evidence="5">
    <location>
        <begin position="43"/>
        <end position="64"/>
    </location>
</feature>
<evidence type="ECO:0000256" key="3">
    <source>
        <dbReference type="ARBA" id="ARBA00023136"/>
    </source>
</evidence>
<keyword evidence="7" id="KW-1185">Reference proteome</keyword>
<accession>A0A6A4L1Z1</accession>
<dbReference type="OrthoDB" id="1728340at2759"/>
<evidence type="ECO:0000313" key="7">
    <source>
        <dbReference type="Proteomes" id="UP000428333"/>
    </source>
</evidence>
<evidence type="ECO:0000313" key="6">
    <source>
        <dbReference type="EMBL" id="KAE9449169.1"/>
    </source>
</evidence>
<proteinExistence type="predicted"/>
<keyword evidence="3 5" id="KW-0472">Membrane</keyword>
<evidence type="ECO:0000256" key="2">
    <source>
        <dbReference type="ARBA" id="ARBA00022989"/>
    </source>
</evidence>
<organism evidence="6 7">
    <name type="scientific">Rhododendron williamsianum</name>
    <dbReference type="NCBI Taxonomy" id="262921"/>
    <lineage>
        <taxon>Eukaryota</taxon>
        <taxon>Viridiplantae</taxon>
        <taxon>Streptophyta</taxon>
        <taxon>Embryophyta</taxon>
        <taxon>Tracheophyta</taxon>
        <taxon>Spermatophyta</taxon>
        <taxon>Magnoliopsida</taxon>
        <taxon>eudicotyledons</taxon>
        <taxon>Gunneridae</taxon>
        <taxon>Pentapetalae</taxon>
        <taxon>asterids</taxon>
        <taxon>Ericales</taxon>
        <taxon>Ericaceae</taxon>
        <taxon>Ericoideae</taxon>
        <taxon>Rhodoreae</taxon>
        <taxon>Rhododendron</taxon>
    </lineage>
</organism>
<feature type="transmembrane region" description="Helical" evidence="5">
    <location>
        <begin position="214"/>
        <end position="235"/>
    </location>
</feature>
<feature type="transmembrane region" description="Helical" evidence="5">
    <location>
        <begin position="326"/>
        <end position="347"/>
    </location>
</feature>
<dbReference type="PANTHER" id="PTHR31218">
    <property type="entry name" value="WAT1-RELATED PROTEIN"/>
    <property type="match status" value="1"/>
</dbReference>
<dbReference type="EMBL" id="QEFC01003191">
    <property type="protein sequence ID" value="KAE9449169.1"/>
    <property type="molecule type" value="Genomic_DNA"/>
</dbReference>